<dbReference type="PRINTS" id="PR00081">
    <property type="entry name" value="GDHRDH"/>
</dbReference>
<organism evidence="4 5">
    <name type="scientific">Luteococcus sanguinis</name>
    <dbReference type="NCBI Taxonomy" id="174038"/>
    <lineage>
        <taxon>Bacteria</taxon>
        <taxon>Bacillati</taxon>
        <taxon>Actinomycetota</taxon>
        <taxon>Actinomycetes</taxon>
        <taxon>Propionibacteriales</taxon>
        <taxon>Propionibacteriaceae</taxon>
        <taxon>Luteococcus</taxon>
    </lineage>
</organism>
<dbReference type="Proteomes" id="UP001596266">
    <property type="component" value="Unassembled WGS sequence"/>
</dbReference>
<sequence length="258" mass="27847">MATALVTGGTSGIGNAFVRAFAARGLDVVIVARDTARMDSIARDITAQHGVHVETITADLSKAEDVTRIAAWIEDPAHDLDWVINNAGFGLHAKLLDADQLATQRRAMDVMCWAVLEISAAAGRAMTTRGRGHIVNVASTSAWYYSGNYSAIKVWCLSFTQALANELRGTGVTATALCPGWVHTEFHDRASIATTTLPEFVWVDPDVLVSECLADAEKGKPVSIPTTKWKAVIAVAQMLPRTTIRWASRKISGTRTKK</sequence>
<dbReference type="InterPro" id="IPR036291">
    <property type="entry name" value="NAD(P)-bd_dom_sf"/>
</dbReference>
<dbReference type="RefSeq" id="WP_343884334.1">
    <property type="nucleotide sequence ID" value="NZ_BAAAKI010000001.1"/>
</dbReference>
<dbReference type="PIRSF" id="PIRSF000126">
    <property type="entry name" value="11-beta-HSD1"/>
    <property type="match status" value="1"/>
</dbReference>
<reference evidence="5" key="1">
    <citation type="journal article" date="2019" name="Int. J. Syst. Evol. Microbiol.">
        <title>The Global Catalogue of Microorganisms (GCM) 10K type strain sequencing project: providing services to taxonomists for standard genome sequencing and annotation.</title>
        <authorList>
            <consortium name="The Broad Institute Genomics Platform"/>
            <consortium name="The Broad Institute Genome Sequencing Center for Infectious Disease"/>
            <person name="Wu L."/>
            <person name="Ma J."/>
        </authorList>
    </citation>
    <scope>NUCLEOTIDE SEQUENCE [LARGE SCALE GENOMIC DNA]</scope>
    <source>
        <strain evidence="5">CGMCC 1.15277</strain>
    </source>
</reference>
<accession>A0ABW1WZZ3</accession>
<keyword evidence="2 4" id="KW-0560">Oxidoreductase</keyword>
<dbReference type="EMBL" id="JBHSUA010000015">
    <property type="protein sequence ID" value="MFC6396680.1"/>
    <property type="molecule type" value="Genomic_DNA"/>
</dbReference>
<keyword evidence="5" id="KW-1185">Reference proteome</keyword>
<evidence type="ECO:0000256" key="3">
    <source>
        <dbReference type="RuleBase" id="RU000363"/>
    </source>
</evidence>
<protein>
    <submittedName>
        <fullName evidence="4">SDR family NAD(P)-dependent oxidoreductase</fullName>
        <ecNumber evidence="4">1.-.-.-</ecNumber>
    </submittedName>
</protein>
<name>A0ABW1WZZ3_9ACTN</name>
<evidence type="ECO:0000313" key="4">
    <source>
        <dbReference type="EMBL" id="MFC6396680.1"/>
    </source>
</evidence>
<proteinExistence type="inferred from homology"/>
<dbReference type="GO" id="GO:0016491">
    <property type="term" value="F:oxidoreductase activity"/>
    <property type="evidence" value="ECO:0007669"/>
    <property type="project" value="UniProtKB-KW"/>
</dbReference>
<comment type="caution">
    <text evidence="4">The sequence shown here is derived from an EMBL/GenBank/DDBJ whole genome shotgun (WGS) entry which is preliminary data.</text>
</comment>
<evidence type="ECO:0000256" key="2">
    <source>
        <dbReference type="ARBA" id="ARBA00023002"/>
    </source>
</evidence>
<dbReference type="Gene3D" id="3.40.50.720">
    <property type="entry name" value="NAD(P)-binding Rossmann-like Domain"/>
    <property type="match status" value="1"/>
</dbReference>
<dbReference type="InterPro" id="IPR002347">
    <property type="entry name" value="SDR_fam"/>
</dbReference>
<evidence type="ECO:0000256" key="1">
    <source>
        <dbReference type="ARBA" id="ARBA00006484"/>
    </source>
</evidence>
<dbReference type="CDD" id="cd05233">
    <property type="entry name" value="SDR_c"/>
    <property type="match status" value="1"/>
</dbReference>
<dbReference type="PRINTS" id="PR00080">
    <property type="entry name" value="SDRFAMILY"/>
</dbReference>
<evidence type="ECO:0000313" key="5">
    <source>
        <dbReference type="Proteomes" id="UP001596266"/>
    </source>
</evidence>
<gene>
    <name evidence="4" type="ORF">ACFP57_06730</name>
</gene>
<dbReference type="EC" id="1.-.-.-" evidence="4"/>
<comment type="similarity">
    <text evidence="1 3">Belongs to the short-chain dehydrogenases/reductases (SDR) family.</text>
</comment>
<dbReference type="Pfam" id="PF00106">
    <property type="entry name" value="adh_short"/>
    <property type="match status" value="1"/>
</dbReference>
<dbReference type="PANTHER" id="PTHR44196">
    <property type="entry name" value="DEHYDROGENASE/REDUCTASE SDR FAMILY MEMBER 7B"/>
    <property type="match status" value="1"/>
</dbReference>
<dbReference type="PANTHER" id="PTHR44196:SF2">
    <property type="entry name" value="SHORT-CHAIN DEHYDROGENASE-RELATED"/>
    <property type="match status" value="1"/>
</dbReference>
<dbReference type="SUPFAM" id="SSF51735">
    <property type="entry name" value="NAD(P)-binding Rossmann-fold domains"/>
    <property type="match status" value="1"/>
</dbReference>